<dbReference type="SUPFAM" id="SSF50729">
    <property type="entry name" value="PH domain-like"/>
    <property type="match status" value="1"/>
</dbReference>
<dbReference type="FunFam" id="2.30.30.40:FF:000032">
    <property type="entry name" value="Putative C-Jun-amino-terminal kinase-interacting protein 2"/>
    <property type="match status" value="1"/>
</dbReference>
<dbReference type="InterPro" id="IPR006020">
    <property type="entry name" value="PTB/PI_dom"/>
</dbReference>
<feature type="region of interest" description="Disordered" evidence="7">
    <location>
        <begin position="237"/>
        <end position="278"/>
    </location>
</feature>
<feature type="region of interest" description="Disordered" evidence="7">
    <location>
        <begin position="293"/>
        <end position="314"/>
    </location>
</feature>
<dbReference type="Pfam" id="PF14604">
    <property type="entry name" value="SH3_9"/>
    <property type="match status" value="1"/>
</dbReference>
<feature type="region of interest" description="Disordered" evidence="7">
    <location>
        <begin position="1"/>
        <end position="22"/>
    </location>
</feature>
<evidence type="ECO:0000256" key="5">
    <source>
        <dbReference type="ARBA" id="ARBA00022553"/>
    </source>
</evidence>
<evidence type="ECO:0000256" key="1">
    <source>
        <dbReference type="ARBA" id="ARBA00004496"/>
    </source>
</evidence>
<dbReference type="SMART" id="SM00326">
    <property type="entry name" value="SH3"/>
    <property type="match status" value="1"/>
</dbReference>
<dbReference type="CDD" id="cd01212">
    <property type="entry name" value="PTB_JIP"/>
    <property type="match status" value="1"/>
</dbReference>
<dbReference type="GO" id="GO:2001243">
    <property type="term" value="P:negative regulation of intrinsic apoptotic signaling pathway"/>
    <property type="evidence" value="ECO:0007669"/>
    <property type="project" value="Ensembl"/>
</dbReference>
<feature type="compositionally biased region" description="Polar residues" evidence="7">
    <location>
        <begin position="194"/>
        <end position="208"/>
    </location>
</feature>
<dbReference type="PROSITE" id="PS01179">
    <property type="entry name" value="PID"/>
    <property type="match status" value="1"/>
</dbReference>
<dbReference type="GO" id="GO:0006355">
    <property type="term" value="P:regulation of DNA-templated transcription"/>
    <property type="evidence" value="ECO:0007669"/>
    <property type="project" value="Ensembl"/>
</dbReference>
<keyword evidence="4" id="KW-0963">Cytoplasm</keyword>
<dbReference type="InterPro" id="IPR035638">
    <property type="entry name" value="JIP1_SH3"/>
</dbReference>
<dbReference type="GO" id="GO:0030425">
    <property type="term" value="C:dendrite"/>
    <property type="evidence" value="ECO:0007669"/>
    <property type="project" value="Ensembl"/>
</dbReference>
<reference evidence="10" key="1">
    <citation type="submission" date="2025-08" db="UniProtKB">
        <authorList>
            <consortium name="Ensembl"/>
        </authorList>
    </citation>
    <scope>IDENTIFICATION</scope>
</reference>
<comment type="similarity">
    <text evidence="2">Belongs to the JIP scaffold family.</text>
</comment>
<dbReference type="PANTHER" id="PTHR47437">
    <property type="entry name" value="JNK-INTERACTING PROTEIN 1-LIKE PROTEIN"/>
    <property type="match status" value="1"/>
</dbReference>
<dbReference type="SUPFAM" id="SSF50044">
    <property type="entry name" value="SH3-domain"/>
    <property type="match status" value="1"/>
</dbReference>
<dbReference type="GO" id="GO:0016192">
    <property type="term" value="P:vesicle-mediated transport"/>
    <property type="evidence" value="ECO:0007669"/>
    <property type="project" value="Ensembl"/>
</dbReference>
<dbReference type="GO" id="GO:0043025">
    <property type="term" value="C:neuronal cell body"/>
    <property type="evidence" value="ECO:0007669"/>
    <property type="project" value="Ensembl"/>
</dbReference>
<feature type="compositionally biased region" description="Basic and acidic residues" evidence="7">
    <location>
        <begin position="168"/>
        <end position="180"/>
    </location>
</feature>
<feature type="compositionally biased region" description="Polar residues" evidence="7">
    <location>
        <begin position="298"/>
        <end position="308"/>
    </location>
</feature>
<feature type="region of interest" description="Disordered" evidence="7">
    <location>
        <begin position="93"/>
        <end position="214"/>
    </location>
</feature>
<feature type="compositionally biased region" description="Polar residues" evidence="7">
    <location>
        <begin position="124"/>
        <end position="144"/>
    </location>
</feature>
<dbReference type="Gene3D" id="2.30.29.30">
    <property type="entry name" value="Pleckstrin-homology domain (PH domain)/Phosphotyrosine-binding domain (PTB)"/>
    <property type="match status" value="1"/>
</dbReference>
<dbReference type="SMART" id="SM00462">
    <property type="entry name" value="PTB"/>
    <property type="match status" value="1"/>
</dbReference>
<dbReference type="Ensembl" id="ENSTMTT00000000602.1">
    <property type="protein sequence ID" value="ENSTMTP00000000588.1"/>
    <property type="gene ID" value="ENSTMTG00000000485.1"/>
</dbReference>
<evidence type="ECO:0000256" key="3">
    <source>
        <dbReference type="ARBA" id="ARBA00022443"/>
    </source>
</evidence>
<evidence type="ECO:0000256" key="2">
    <source>
        <dbReference type="ARBA" id="ARBA00009866"/>
    </source>
</evidence>
<dbReference type="InterPro" id="IPR047178">
    <property type="entry name" value="JIP1_scaffold"/>
</dbReference>
<reference evidence="10" key="2">
    <citation type="submission" date="2025-09" db="UniProtKB">
        <authorList>
            <consortium name="Ensembl"/>
        </authorList>
    </citation>
    <scope>IDENTIFICATION</scope>
</reference>
<dbReference type="GO" id="GO:0045202">
    <property type="term" value="C:synapse"/>
    <property type="evidence" value="ECO:0007669"/>
    <property type="project" value="Ensembl"/>
</dbReference>
<feature type="compositionally biased region" description="Polar residues" evidence="7">
    <location>
        <begin position="249"/>
        <end position="268"/>
    </location>
</feature>
<keyword evidence="11" id="KW-1185">Reference proteome</keyword>
<name>A0A674HXV5_9SAUR</name>
<evidence type="ECO:0000256" key="7">
    <source>
        <dbReference type="SAM" id="MobiDB-lite"/>
    </source>
</evidence>
<feature type="domain" description="PID" evidence="8">
    <location>
        <begin position="517"/>
        <end position="652"/>
    </location>
</feature>
<dbReference type="Gene3D" id="2.30.30.40">
    <property type="entry name" value="SH3 Domains"/>
    <property type="match status" value="1"/>
</dbReference>
<sequence length="663" mass="74266">MAEREKGATSPAGSSPFLGLHLASPPNFRLTHDISLEEFEDEDLSEITDECGISLHCKDSLAPRTNSGLGVGGGEASRLQAEMLQLDLIDAAGETSAEEETAPEPLKKEPPPVTMDTYRPKRPTTLNLFPQVPRTQDTLNNNSLGKKHSWQERVSRSSSPLKTGEQTPPHDHICLSDEVNHQNSTTSTKDRGTSTESPCRRTATTQLAPASHRDRIRYQTDVRLEATEEIYLTPVQKNSDPLEPEKPFLSQSSENRMSISSDIDTSSYPALMGKPNPSISEEDEVLDYMSSPEKMSLPRTSCSSSSNGGYRHGHSLQRASVSSDTSALSYDSVKYTLVVDENVQLELVSLKQCYSGYSDESDSATVYDNCVSSPYESAIGEEYEEDALKRDSVCLSEDSTPEADIHFSKKFLNVFMSGRSRSSSAESFGLFSCMINGEEQEQTHRAVFRFVPRHADELELEVDDPLLVEVQAEDYWYEAYNMRTGDRGIFPAYYAIEVTKDLDHITALTKNSDWMDQFRVKFLGSVQVPYHKGNDVLCAAMQKIATTRRLTVHFNPPSSCILEINVRGVKIAVKSDDSKEQNKGNKCSHFFQLKNISFCGYHPKNNKYFGFITKHPADHRFACHVFVSEESTKPLAESVGRAFQQFYKEYVEYTCPTEDIYLE</sequence>
<feature type="domain" description="SH3" evidence="9">
    <location>
        <begin position="439"/>
        <end position="500"/>
    </location>
</feature>
<dbReference type="GO" id="GO:2000564">
    <property type="term" value="P:regulation of CD8-positive, alpha-beta T cell proliferation"/>
    <property type="evidence" value="ECO:0007669"/>
    <property type="project" value="Ensembl"/>
</dbReference>
<comment type="subcellular location">
    <subcellularLocation>
        <location evidence="1">Cytoplasm</location>
    </subcellularLocation>
</comment>
<dbReference type="GeneTree" id="ENSGT00940000157089"/>
<feature type="compositionally biased region" description="Polar residues" evidence="7">
    <location>
        <begin position="156"/>
        <end position="166"/>
    </location>
</feature>
<proteinExistence type="inferred from homology"/>
<dbReference type="GO" id="GO:0019894">
    <property type="term" value="F:kinesin binding"/>
    <property type="evidence" value="ECO:0007669"/>
    <property type="project" value="Ensembl"/>
</dbReference>
<dbReference type="PROSITE" id="PS50002">
    <property type="entry name" value="SH3"/>
    <property type="match status" value="1"/>
</dbReference>
<protein>
    <submittedName>
        <fullName evidence="10">Mitogen-activated protein kinase 8 interacting protein 1</fullName>
    </submittedName>
</protein>
<evidence type="ECO:0000256" key="6">
    <source>
        <dbReference type="PROSITE-ProRule" id="PRU00192"/>
    </source>
</evidence>
<evidence type="ECO:0000259" key="9">
    <source>
        <dbReference type="PROSITE" id="PS50002"/>
    </source>
</evidence>
<dbReference type="PANTHER" id="PTHR47437:SF3">
    <property type="entry name" value="C-JUN-AMINO-TERMINAL KINASE-INTERACTING PROTEIN 1"/>
    <property type="match status" value="1"/>
</dbReference>
<evidence type="ECO:0000313" key="11">
    <source>
        <dbReference type="Proteomes" id="UP000472274"/>
    </source>
</evidence>
<accession>A0A674HXV5</accession>
<evidence type="ECO:0000313" key="10">
    <source>
        <dbReference type="Ensembl" id="ENSTMTP00000000588.1"/>
    </source>
</evidence>
<dbReference type="GO" id="GO:0005886">
    <property type="term" value="C:plasma membrane"/>
    <property type="evidence" value="ECO:0007669"/>
    <property type="project" value="Ensembl"/>
</dbReference>
<dbReference type="Pfam" id="PF00640">
    <property type="entry name" value="PID"/>
    <property type="match status" value="1"/>
</dbReference>
<dbReference type="GO" id="GO:0046330">
    <property type="term" value="P:positive regulation of JNK cascade"/>
    <property type="evidence" value="ECO:0007669"/>
    <property type="project" value="Ensembl"/>
</dbReference>
<dbReference type="GO" id="GO:0008432">
    <property type="term" value="F:JUN kinase binding"/>
    <property type="evidence" value="ECO:0007669"/>
    <property type="project" value="TreeGrafter"/>
</dbReference>
<keyword evidence="3 6" id="KW-0728">SH3 domain</keyword>
<evidence type="ECO:0000256" key="4">
    <source>
        <dbReference type="ARBA" id="ARBA00022490"/>
    </source>
</evidence>
<keyword evidence="5" id="KW-0597">Phosphoprotein</keyword>
<dbReference type="InterPro" id="IPR001452">
    <property type="entry name" value="SH3_domain"/>
</dbReference>
<dbReference type="InterPro" id="IPR036028">
    <property type="entry name" value="SH3-like_dom_sf"/>
</dbReference>
<dbReference type="FunFam" id="2.30.29.30:FF:000108">
    <property type="entry name" value="C-Jun-amino-terminal kinase-interacting protein 1 isoform X2"/>
    <property type="match status" value="1"/>
</dbReference>
<dbReference type="Proteomes" id="UP000472274">
    <property type="component" value="Unplaced"/>
</dbReference>
<dbReference type="AlphaFoldDB" id="A0A674HXV5"/>
<dbReference type="CDD" id="cd11943">
    <property type="entry name" value="SH3_JIP1"/>
    <property type="match status" value="1"/>
</dbReference>
<dbReference type="InterPro" id="IPR011993">
    <property type="entry name" value="PH-like_dom_sf"/>
</dbReference>
<organism evidence="10 11">
    <name type="scientific">Terrapene triunguis</name>
    <name type="common">Three-toed box turtle</name>
    <dbReference type="NCBI Taxonomy" id="2587831"/>
    <lineage>
        <taxon>Eukaryota</taxon>
        <taxon>Metazoa</taxon>
        <taxon>Chordata</taxon>
        <taxon>Craniata</taxon>
        <taxon>Vertebrata</taxon>
        <taxon>Euteleostomi</taxon>
        <taxon>Archelosauria</taxon>
        <taxon>Testudinata</taxon>
        <taxon>Testudines</taxon>
        <taxon>Cryptodira</taxon>
        <taxon>Durocryptodira</taxon>
        <taxon>Testudinoidea</taxon>
        <taxon>Emydidae</taxon>
        <taxon>Terrapene</taxon>
    </lineage>
</organism>
<dbReference type="GO" id="GO:0005078">
    <property type="term" value="F:MAP-kinase scaffold activity"/>
    <property type="evidence" value="ECO:0007669"/>
    <property type="project" value="Ensembl"/>
</dbReference>
<dbReference type="GO" id="GO:0007254">
    <property type="term" value="P:JNK cascade"/>
    <property type="evidence" value="ECO:0007669"/>
    <property type="project" value="TreeGrafter"/>
</dbReference>
<evidence type="ECO:0000259" key="8">
    <source>
        <dbReference type="PROSITE" id="PS01179"/>
    </source>
</evidence>
<gene>
    <name evidence="10" type="primary">MAPK8IP1</name>
</gene>
<dbReference type="InParanoid" id="A0A674HXV5"/>
<dbReference type="GO" id="GO:0005829">
    <property type="term" value="C:cytosol"/>
    <property type="evidence" value="ECO:0007669"/>
    <property type="project" value="Ensembl"/>
</dbReference>
<dbReference type="GO" id="GO:0030424">
    <property type="term" value="C:axon"/>
    <property type="evidence" value="ECO:0007669"/>
    <property type="project" value="Ensembl"/>
</dbReference>